<comment type="caution">
    <text evidence="2">The sequence shown here is derived from an EMBL/GenBank/DDBJ whole genome shotgun (WGS) entry which is preliminary data.</text>
</comment>
<feature type="region of interest" description="Disordered" evidence="1">
    <location>
        <begin position="232"/>
        <end position="255"/>
    </location>
</feature>
<gene>
    <name evidence="2" type="ORF">SteCoe_35406</name>
</gene>
<reference evidence="2 3" key="1">
    <citation type="submission" date="2016-11" db="EMBL/GenBank/DDBJ databases">
        <title>The macronuclear genome of Stentor coeruleus: a giant cell with tiny introns.</title>
        <authorList>
            <person name="Slabodnick M."/>
            <person name="Ruby J.G."/>
            <person name="Reiff S.B."/>
            <person name="Swart E.C."/>
            <person name="Gosai S."/>
            <person name="Prabakaran S."/>
            <person name="Witkowska E."/>
            <person name="Larue G.E."/>
            <person name="Fisher S."/>
            <person name="Freeman R.M."/>
            <person name="Gunawardena J."/>
            <person name="Chu W."/>
            <person name="Stover N.A."/>
            <person name="Gregory B.D."/>
            <person name="Nowacki M."/>
            <person name="Derisi J."/>
            <person name="Roy S.W."/>
            <person name="Marshall W.F."/>
            <person name="Sood P."/>
        </authorList>
    </citation>
    <scope>NUCLEOTIDE SEQUENCE [LARGE SCALE GENOMIC DNA]</scope>
    <source>
        <strain evidence="2">WM001</strain>
    </source>
</reference>
<name>A0A1R2ASD4_9CILI</name>
<evidence type="ECO:0000256" key="1">
    <source>
        <dbReference type="SAM" id="MobiDB-lite"/>
    </source>
</evidence>
<feature type="region of interest" description="Disordered" evidence="1">
    <location>
        <begin position="197"/>
        <end position="218"/>
    </location>
</feature>
<dbReference type="OrthoDB" id="313506at2759"/>
<dbReference type="EMBL" id="MPUH01001498">
    <property type="protein sequence ID" value="OMJ67441.1"/>
    <property type="molecule type" value="Genomic_DNA"/>
</dbReference>
<accession>A0A1R2ASD4</accession>
<proteinExistence type="predicted"/>
<dbReference type="AlphaFoldDB" id="A0A1R2ASD4"/>
<protein>
    <recommendedName>
        <fullName evidence="4">EF-hand domain-containing protein</fullName>
    </recommendedName>
</protein>
<evidence type="ECO:0000313" key="3">
    <source>
        <dbReference type="Proteomes" id="UP000187209"/>
    </source>
</evidence>
<evidence type="ECO:0008006" key="4">
    <source>
        <dbReference type="Google" id="ProtNLM"/>
    </source>
</evidence>
<feature type="region of interest" description="Disordered" evidence="1">
    <location>
        <begin position="84"/>
        <end position="107"/>
    </location>
</feature>
<sequence>MENENLSDNLSVEDSGEEILVLSVDMGDGRKDEIKVREKSNPDQLALEFCSRHRLGAKAKVLLTDEVEKNQQIALMRSRVSTRPTNTTNYSACSASPLRTGTTTGDTTEKSVKRYHILVENSDSKDEYEKTSEEIPSFKDFKGNSHFSILKKNILNGSSSRLVKPCHKKSFSSIVNPIEQDKINLSSYILQQSIEKLQKSKQPQDKNPSRPYDKYTPIMKNSQTYARPYKAPYQPVQKPSNSPPKTSPNSKADKSERIMKKIKYKSYKDIFSDLNPDTKGFITKSTIYKSDLTTKVMSIITPLLEEIKEMDEKLNFDEFYDAMEMLMKVLTPEEKNAILMDSRAKPEIEIKEVKTEKIKKKQFNNSTWGLYERGLQKQKDLWRRLMHEKEEREKEEMKECIFKPNIAPIHKKSYSQVERPNLNVKKYFK</sequence>
<evidence type="ECO:0000313" key="2">
    <source>
        <dbReference type="EMBL" id="OMJ67441.1"/>
    </source>
</evidence>
<dbReference type="PANTHER" id="PTHR35381">
    <property type="entry name" value="EF-HAND DOMAIN-CONTAINING PROTEIN"/>
    <property type="match status" value="1"/>
</dbReference>
<organism evidence="2 3">
    <name type="scientific">Stentor coeruleus</name>
    <dbReference type="NCBI Taxonomy" id="5963"/>
    <lineage>
        <taxon>Eukaryota</taxon>
        <taxon>Sar</taxon>
        <taxon>Alveolata</taxon>
        <taxon>Ciliophora</taxon>
        <taxon>Postciliodesmatophora</taxon>
        <taxon>Heterotrichea</taxon>
        <taxon>Heterotrichida</taxon>
        <taxon>Stentoridae</taxon>
        <taxon>Stentor</taxon>
    </lineage>
</organism>
<dbReference type="PANTHER" id="PTHR35381:SF1">
    <property type="entry name" value="EF-HAND DOMAIN-CONTAINING PROTEIN"/>
    <property type="match status" value="1"/>
</dbReference>
<feature type="compositionally biased region" description="Polar residues" evidence="1">
    <location>
        <begin position="84"/>
        <end position="99"/>
    </location>
</feature>
<dbReference type="SUPFAM" id="SSF47473">
    <property type="entry name" value="EF-hand"/>
    <property type="match status" value="1"/>
</dbReference>
<dbReference type="InterPro" id="IPR011992">
    <property type="entry name" value="EF-hand-dom_pair"/>
</dbReference>
<keyword evidence="3" id="KW-1185">Reference proteome</keyword>
<feature type="compositionally biased region" description="Basic and acidic residues" evidence="1">
    <location>
        <begin position="197"/>
        <end position="213"/>
    </location>
</feature>
<dbReference type="Proteomes" id="UP000187209">
    <property type="component" value="Unassembled WGS sequence"/>
</dbReference>